<dbReference type="Proteomes" id="UP001056336">
    <property type="component" value="Chromosome"/>
</dbReference>
<dbReference type="RefSeq" id="WP_249773043.1">
    <property type="nucleotide sequence ID" value="NZ_CP097332.1"/>
</dbReference>
<organism evidence="2 3">
    <name type="scientific">Jatrophihabitans telluris</name>
    <dbReference type="NCBI Taxonomy" id="2038343"/>
    <lineage>
        <taxon>Bacteria</taxon>
        <taxon>Bacillati</taxon>
        <taxon>Actinomycetota</taxon>
        <taxon>Actinomycetes</taxon>
        <taxon>Jatrophihabitantales</taxon>
        <taxon>Jatrophihabitantaceae</taxon>
        <taxon>Jatrophihabitans</taxon>
    </lineage>
</organism>
<dbReference type="InterPro" id="IPR041657">
    <property type="entry name" value="HTH_17"/>
</dbReference>
<evidence type="ECO:0000259" key="1">
    <source>
        <dbReference type="Pfam" id="PF12728"/>
    </source>
</evidence>
<reference evidence="2" key="2">
    <citation type="submission" date="2022-05" db="EMBL/GenBank/DDBJ databases">
        <authorList>
            <person name="Kim J.-S."/>
            <person name="Lee K."/>
            <person name="Suh M."/>
            <person name="Eom M."/>
            <person name="Kim J.-S."/>
            <person name="Kim D.-S."/>
            <person name="Ko S.-H."/>
            <person name="Shin Y."/>
            <person name="Lee J.-S."/>
        </authorList>
    </citation>
    <scope>NUCLEOTIDE SEQUENCE</scope>
    <source>
        <strain evidence="2">N237</strain>
    </source>
</reference>
<sequence length="118" mass="12993">MNGDELISVAQAARESGWDENVLRIWVGSGLLPSVTATNGRKQLRRSDVRNFAPPPTPLSVGQAAAILGVDEQEIRYQVRKGVIPVRRSTGGHYRIDPEVLSRISVPPRRRRASPGTR</sequence>
<dbReference type="Pfam" id="PF12728">
    <property type="entry name" value="HTH_17"/>
    <property type="match status" value="1"/>
</dbReference>
<name>A0ABY4R0V0_9ACTN</name>
<reference evidence="2" key="1">
    <citation type="journal article" date="2018" name="Int. J. Syst. Evol. Microbiol.">
        <title>Jatrophihabitans telluris sp. nov., isolated from sediment soil of lava forest wetlands and the emended description of the genus Jatrophihabitans.</title>
        <authorList>
            <person name="Lee K.C."/>
            <person name="Suh M.K."/>
            <person name="Eom M.K."/>
            <person name="Kim K.K."/>
            <person name="Kim J.S."/>
            <person name="Kim D.S."/>
            <person name="Ko S.H."/>
            <person name="Shin Y.K."/>
            <person name="Lee J.S."/>
        </authorList>
    </citation>
    <scope>NUCLEOTIDE SEQUENCE</scope>
    <source>
        <strain evidence="2">N237</strain>
    </source>
</reference>
<dbReference type="InterPro" id="IPR009061">
    <property type="entry name" value="DNA-bd_dom_put_sf"/>
</dbReference>
<evidence type="ECO:0000313" key="2">
    <source>
        <dbReference type="EMBL" id="UQX89147.1"/>
    </source>
</evidence>
<gene>
    <name evidence="2" type="ORF">M6D93_03875</name>
</gene>
<dbReference type="Gene3D" id="1.10.1660.10">
    <property type="match status" value="1"/>
</dbReference>
<dbReference type="EMBL" id="CP097332">
    <property type="protein sequence ID" value="UQX89147.1"/>
    <property type="molecule type" value="Genomic_DNA"/>
</dbReference>
<evidence type="ECO:0000313" key="3">
    <source>
        <dbReference type="Proteomes" id="UP001056336"/>
    </source>
</evidence>
<dbReference type="SUPFAM" id="SSF46955">
    <property type="entry name" value="Putative DNA-binding domain"/>
    <property type="match status" value="2"/>
</dbReference>
<protein>
    <submittedName>
        <fullName evidence="2">Helix-turn-helix domain-containing protein</fullName>
    </submittedName>
</protein>
<proteinExistence type="predicted"/>
<keyword evidence="3" id="KW-1185">Reference proteome</keyword>
<accession>A0ABY4R0V0</accession>
<feature type="domain" description="Helix-turn-helix" evidence="1">
    <location>
        <begin position="59"/>
        <end position="100"/>
    </location>
</feature>